<sequence length="360" mass="41487">MKIGILTFSCAYNFGAILQCYALQEQLLREGHDVHVINYCPDYLVSKKIKMRIRPLIKENITYVRKYILGRNSFSLYEDFVKSNLCLTNKVKNRKDLSEIIHSFDYIIIGSDQIWNTKYNDKDYAWLGDFFLAENKRPKIIFYAASAGDANFSDTEKRVISSKLSLPSVKAISVRESKLKNILTELIPYKNVPVVLDPSLMANPIIWKKWQYKIDGRYIVVYQARANDNVYRIAKKLSKELDAKIYSVDFYPNSFQKGINLKVVSPAGFITLIKNALCVITTSFHGTAFSIINETPFYTLKLNDGADERSYDLLCSLGLEDRFIDVKHTPVFSKIDFTNTYDKLNKLRNISQSFLTENIV</sequence>
<dbReference type="AlphaFoldDB" id="A0A938WPU1"/>
<dbReference type="RefSeq" id="WP_205111820.1">
    <property type="nucleotide sequence ID" value="NZ_JACJJL010000035.1"/>
</dbReference>
<evidence type="ECO:0000313" key="3">
    <source>
        <dbReference type="Proteomes" id="UP000764045"/>
    </source>
</evidence>
<accession>A0A938WPU1</accession>
<evidence type="ECO:0000313" key="2">
    <source>
        <dbReference type="EMBL" id="MBM6662927.1"/>
    </source>
</evidence>
<name>A0A938WPU1_9BACT</name>
<dbReference type="GO" id="GO:0016740">
    <property type="term" value="F:transferase activity"/>
    <property type="evidence" value="ECO:0007669"/>
    <property type="project" value="UniProtKB-KW"/>
</dbReference>
<protein>
    <submittedName>
        <fullName evidence="2">Polysaccharide pyruvyl transferase family protein</fullName>
    </submittedName>
</protein>
<dbReference type="InterPro" id="IPR007345">
    <property type="entry name" value="Polysacch_pyruvyl_Trfase"/>
</dbReference>
<keyword evidence="3" id="KW-1185">Reference proteome</keyword>
<dbReference type="Proteomes" id="UP000764045">
    <property type="component" value="Unassembled WGS sequence"/>
</dbReference>
<proteinExistence type="predicted"/>
<comment type="caution">
    <text evidence="2">The sequence shown here is derived from an EMBL/GenBank/DDBJ whole genome shotgun (WGS) entry which is preliminary data.</text>
</comment>
<feature type="domain" description="Polysaccharide pyruvyl transferase" evidence="1">
    <location>
        <begin position="13"/>
        <end position="300"/>
    </location>
</feature>
<dbReference type="EMBL" id="JACJJL010000035">
    <property type="protein sequence ID" value="MBM6662927.1"/>
    <property type="molecule type" value="Genomic_DNA"/>
</dbReference>
<keyword evidence="2" id="KW-0808">Transferase</keyword>
<organism evidence="2 3">
    <name type="scientific">Marseilla massiliensis</name>
    <dbReference type="NCBI Taxonomy" id="1841864"/>
    <lineage>
        <taxon>Bacteria</taxon>
        <taxon>Pseudomonadati</taxon>
        <taxon>Bacteroidota</taxon>
        <taxon>Bacteroidia</taxon>
        <taxon>Bacteroidales</taxon>
        <taxon>Prevotellaceae</taxon>
        <taxon>Marseilla</taxon>
    </lineage>
</organism>
<reference evidence="2 3" key="1">
    <citation type="journal article" date="2021" name="Sci. Rep.">
        <title>The distribution of antibiotic resistance genes in chicken gut microbiota commensals.</title>
        <authorList>
            <person name="Juricova H."/>
            <person name="Matiasovicova J."/>
            <person name="Kubasova T."/>
            <person name="Cejkova D."/>
            <person name="Rychlik I."/>
        </authorList>
    </citation>
    <scope>NUCLEOTIDE SEQUENCE [LARGE SCALE GENOMIC DNA]</scope>
    <source>
        <strain evidence="2 3">An819</strain>
    </source>
</reference>
<dbReference type="Pfam" id="PF04230">
    <property type="entry name" value="PS_pyruv_trans"/>
    <property type="match status" value="1"/>
</dbReference>
<evidence type="ECO:0000259" key="1">
    <source>
        <dbReference type="Pfam" id="PF04230"/>
    </source>
</evidence>
<gene>
    <name evidence="2" type="ORF">H6B30_14460</name>
</gene>